<dbReference type="Proteomes" id="UP000244722">
    <property type="component" value="Unassembled WGS sequence"/>
</dbReference>
<evidence type="ECO:0000313" key="1">
    <source>
        <dbReference type="EMBL" id="PUU78321.1"/>
    </source>
</evidence>
<reference evidence="1 2" key="1">
    <citation type="submission" date="2017-04" db="EMBL/GenBank/DDBJ databases">
        <title>Draft genome sequence of Tuber borchii Vittad., a whitish edible truffle.</title>
        <authorList>
            <consortium name="DOE Joint Genome Institute"/>
            <person name="Murat C."/>
            <person name="Kuo A."/>
            <person name="Barry K.W."/>
            <person name="Clum A."/>
            <person name="Dockter R.B."/>
            <person name="Fauchery L."/>
            <person name="Iotti M."/>
            <person name="Kohler A."/>
            <person name="Labutti K."/>
            <person name="Lindquist E.A."/>
            <person name="Lipzen A."/>
            <person name="Ohm R.A."/>
            <person name="Wang M."/>
            <person name="Grigoriev I.V."/>
            <person name="Zambonelli A."/>
            <person name="Martin F.M."/>
        </authorList>
    </citation>
    <scope>NUCLEOTIDE SEQUENCE [LARGE SCALE GENOMIC DNA]</scope>
    <source>
        <strain evidence="1 2">Tbo3840</strain>
    </source>
</reference>
<evidence type="ECO:0000313" key="2">
    <source>
        <dbReference type="Proteomes" id="UP000244722"/>
    </source>
</evidence>
<name>A0A2T6ZS58_TUBBO</name>
<gene>
    <name evidence="1" type="ORF">B9Z19DRAFT_983531</name>
</gene>
<dbReference type="EMBL" id="NESQ01000122">
    <property type="protein sequence ID" value="PUU78321.1"/>
    <property type="molecule type" value="Genomic_DNA"/>
</dbReference>
<protein>
    <recommendedName>
        <fullName evidence="3">ABC transporter domain-containing protein</fullName>
    </recommendedName>
</protein>
<evidence type="ECO:0008006" key="3">
    <source>
        <dbReference type="Google" id="ProtNLM"/>
    </source>
</evidence>
<sequence length="49" mass="5504">RTTLLNTLSQCHKVSVITGETKMDGRPLGNECQRGIGYCEQIDVHDTER</sequence>
<comment type="caution">
    <text evidence="1">The sequence shown here is derived from an EMBL/GenBank/DDBJ whole genome shotgun (WGS) entry which is preliminary data.</text>
</comment>
<accession>A0A2T6ZS58</accession>
<keyword evidence="2" id="KW-1185">Reference proteome</keyword>
<feature type="non-terminal residue" evidence="1">
    <location>
        <position position="1"/>
    </location>
</feature>
<dbReference type="STRING" id="42251.A0A2T6ZS58"/>
<organism evidence="1 2">
    <name type="scientific">Tuber borchii</name>
    <name type="common">White truffle</name>
    <dbReference type="NCBI Taxonomy" id="42251"/>
    <lineage>
        <taxon>Eukaryota</taxon>
        <taxon>Fungi</taxon>
        <taxon>Dikarya</taxon>
        <taxon>Ascomycota</taxon>
        <taxon>Pezizomycotina</taxon>
        <taxon>Pezizomycetes</taxon>
        <taxon>Pezizales</taxon>
        <taxon>Tuberaceae</taxon>
        <taxon>Tuber</taxon>
    </lineage>
</organism>
<dbReference type="AlphaFoldDB" id="A0A2T6ZS58"/>
<proteinExistence type="predicted"/>